<proteinExistence type="predicted"/>
<reference evidence="2" key="1">
    <citation type="submission" date="2015-07" db="EMBL/GenBank/DDBJ databases">
        <title>Complete genome sequence of Roseophage RDJL phage 2, a siphovirus infects Roseobacter denitrificans OCh114.</title>
        <authorList>
            <person name="Liang Y."/>
            <person name="Zhang Y."/>
            <person name="Zhou C."/>
            <person name="Chen Z."/>
            <person name="Yang S."/>
        </authorList>
    </citation>
    <scope>NUCLEOTIDE SEQUENCE [LARGE SCALE GENOMIC DNA]</scope>
</reference>
<organism evidence="1 2">
    <name type="scientific">Roseobacter phage RDJL Phi 2</name>
    <dbReference type="NCBI Taxonomy" id="1682380"/>
    <lineage>
        <taxon>Viruses</taxon>
        <taxon>Duplodnaviria</taxon>
        <taxon>Heunggongvirae</taxon>
        <taxon>Uroviricota</taxon>
        <taxon>Caudoviricetes</taxon>
        <taxon>Xiamenvirus</taxon>
        <taxon>Xiamenvirus RDJL2</taxon>
    </lineage>
</organism>
<dbReference type="EMBL" id="KT266805">
    <property type="protein sequence ID" value="AKQ75800.1"/>
    <property type="molecule type" value="Genomic_DNA"/>
</dbReference>
<sequence length="91" mass="10468">MTDRSFLFNKITTREEGEAFIALLHANSLMFHFEDDVWDIIWGELASDPTDVEIAAMDARRNELYEGEFDWGEHECPIGYALHIMGLTEGD</sequence>
<name>A0A0K0PVE4_9CAUD</name>
<evidence type="ECO:0000313" key="2">
    <source>
        <dbReference type="Proteomes" id="UP000223793"/>
    </source>
</evidence>
<evidence type="ECO:0000313" key="1">
    <source>
        <dbReference type="EMBL" id="AKQ75800.1"/>
    </source>
</evidence>
<keyword evidence="2" id="KW-1185">Reference proteome</keyword>
<gene>
    <name evidence="1" type="ORF">RDJLphi2_gp10</name>
</gene>
<accession>A0A0K0PVE4</accession>
<dbReference type="OrthoDB" id="32912at10239"/>
<protein>
    <submittedName>
        <fullName evidence="1">Uncharacterized protein</fullName>
    </submittedName>
</protein>
<dbReference type="Proteomes" id="UP000223793">
    <property type="component" value="Segment"/>
</dbReference>